<keyword evidence="3" id="KW-1185">Reference proteome</keyword>
<reference evidence="3" key="1">
    <citation type="journal article" date="2019" name="Int. J. Syst. Evol. Microbiol.">
        <title>The Global Catalogue of Microorganisms (GCM) 10K type strain sequencing project: providing services to taxonomists for standard genome sequencing and annotation.</title>
        <authorList>
            <consortium name="The Broad Institute Genomics Platform"/>
            <consortium name="The Broad Institute Genome Sequencing Center for Infectious Disease"/>
            <person name="Wu L."/>
            <person name="Ma J."/>
        </authorList>
    </citation>
    <scope>NUCLEOTIDE SEQUENCE [LARGE SCALE GENOMIC DNA]</scope>
    <source>
        <strain evidence="3">JCM 12149</strain>
    </source>
</reference>
<protein>
    <submittedName>
        <fullName evidence="2">Uncharacterized protein</fullName>
    </submittedName>
</protein>
<evidence type="ECO:0000313" key="2">
    <source>
        <dbReference type="EMBL" id="GAA0437782.1"/>
    </source>
</evidence>
<dbReference type="Proteomes" id="UP001501459">
    <property type="component" value="Unassembled WGS sequence"/>
</dbReference>
<gene>
    <name evidence="2" type="ORF">GCM10008983_13410</name>
</gene>
<feature type="transmembrane region" description="Helical" evidence="1">
    <location>
        <begin position="64"/>
        <end position="82"/>
    </location>
</feature>
<keyword evidence="1" id="KW-0472">Membrane</keyword>
<dbReference type="EMBL" id="BAAADM010000032">
    <property type="protein sequence ID" value="GAA0437782.1"/>
    <property type="molecule type" value="Genomic_DNA"/>
</dbReference>
<keyword evidence="1" id="KW-0812">Transmembrane</keyword>
<feature type="transmembrane region" description="Helical" evidence="1">
    <location>
        <begin position="30"/>
        <end position="52"/>
    </location>
</feature>
<comment type="caution">
    <text evidence="2">The sequence shown here is derived from an EMBL/GenBank/DDBJ whole genome shotgun (WGS) entry which is preliminary data.</text>
</comment>
<proteinExistence type="predicted"/>
<organism evidence="2 3">
    <name type="scientific">Lentibacillus halophilus</name>
    <dbReference type="NCBI Taxonomy" id="295065"/>
    <lineage>
        <taxon>Bacteria</taxon>
        <taxon>Bacillati</taxon>
        <taxon>Bacillota</taxon>
        <taxon>Bacilli</taxon>
        <taxon>Bacillales</taxon>
        <taxon>Bacillaceae</taxon>
        <taxon>Lentibacillus</taxon>
    </lineage>
</organism>
<name>A0ABP3J1X4_9BACI</name>
<accession>A0ABP3J1X4</accession>
<sequence>MPILFVISVMVVVSVFLITPLSDLTQNNRWIIYVLSYYVLFLIHITVLAMIHKAKKNTISNENKVAYSFVWTSLGLLVVMFIV</sequence>
<keyword evidence="1" id="KW-1133">Transmembrane helix</keyword>
<evidence type="ECO:0000313" key="3">
    <source>
        <dbReference type="Proteomes" id="UP001501459"/>
    </source>
</evidence>
<evidence type="ECO:0000256" key="1">
    <source>
        <dbReference type="SAM" id="Phobius"/>
    </source>
</evidence>